<sequence>MKKYAFGVDVGGTTCKIGFFETDGRLIDKWEIKTNKDNGGASILPDVAQAIDGKLTEKGISRDDVQGIGVGVPGPVKNDGVVHRCVNVGWGVVNVEKELGDLTGLKVKAGNDANVAALGEMWQGAAKGCRDVIMVTLGTGVGGGIIVDGKVVAGFDGAGGEIGHITVNAHEKEQCNCGQYGCLEQYASATGVVRVAKRTLEKTSEDTALRNHADLTAKDVFDEAKAGDKVALEVVDEVCGILGAALSNIACVVNPEVIVIGGGVSKAGDILTDAVKKHFAATSFHACANTKFVLAGLGNDAGMYGCVEMLLD</sequence>
<proteinExistence type="inferred from homology"/>
<dbReference type="Gene3D" id="3.30.420.40">
    <property type="match status" value="2"/>
</dbReference>
<dbReference type="EC" id="2.7.1.2" evidence="2"/>
<keyword evidence="7" id="KW-0067">ATP-binding</keyword>
<dbReference type="PROSITE" id="PS01125">
    <property type="entry name" value="ROK"/>
    <property type="match status" value="1"/>
</dbReference>
<evidence type="ECO:0000256" key="6">
    <source>
        <dbReference type="ARBA" id="ARBA00022777"/>
    </source>
</evidence>
<dbReference type="AlphaFoldDB" id="A0A395V5C2"/>
<dbReference type="NCBIfam" id="TIGR00744">
    <property type="entry name" value="ROK_glcA_fam"/>
    <property type="match status" value="1"/>
</dbReference>
<dbReference type="GO" id="GO:0006096">
    <property type="term" value="P:glycolytic process"/>
    <property type="evidence" value="ECO:0007669"/>
    <property type="project" value="InterPro"/>
</dbReference>
<keyword evidence="4" id="KW-0808">Transferase</keyword>
<dbReference type="PANTHER" id="PTHR18964:SF149">
    <property type="entry name" value="BIFUNCTIONAL UDP-N-ACETYLGLUCOSAMINE 2-EPIMERASE_N-ACETYLMANNOSAMINE KINASE"/>
    <property type="match status" value="1"/>
</dbReference>
<dbReference type="EMBL" id="QRVL01000010">
    <property type="protein sequence ID" value="RGS38886.1"/>
    <property type="molecule type" value="Genomic_DNA"/>
</dbReference>
<organism evidence="9 10">
    <name type="scientific">Roseburia hominis</name>
    <dbReference type="NCBI Taxonomy" id="301301"/>
    <lineage>
        <taxon>Bacteria</taxon>
        <taxon>Bacillati</taxon>
        <taxon>Bacillota</taxon>
        <taxon>Clostridia</taxon>
        <taxon>Lachnospirales</taxon>
        <taxon>Lachnospiraceae</taxon>
        <taxon>Roseburia</taxon>
    </lineage>
</organism>
<dbReference type="GO" id="GO:0005524">
    <property type="term" value="F:ATP binding"/>
    <property type="evidence" value="ECO:0007669"/>
    <property type="project" value="UniProtKB-KW"/>
</dbReference>
<name>A0A395V5C2_9FIRM</name>
<keyword evidence="6" id="KW-0418">Kinase</keyword>
<reference evidence="9 10" key="1">
    <citation type="submission" date="2018-08" db="EMBL/GenBank/DDBJ databases">
        <title>A genome reference for cultivated species of the human gut microbiota.</title>
        <authorList>
            <person name="Zou Y."/>
            <person name="Xue W."/>
            <person name="Luo G."/>
        </authorList>
    </citation>
    <scope>NUCLEOTIDE SEQUENCE [LARGE SCALE GENOMIC DNA]</scope>
    <source>
        <strain evidence="9 10">AF22-12AC</strain>
    </source>
</reference>
<evidence type="ECO:0000256" key="2">
    <source>
        <dbReference type="ARBA" id="ARBA00012323"/>
    </source>
</evidence>
<dbReference type="InterPro" id="IPR000600">
    <property type="entry name" value="ROK"/>
</dbReference>
<comment type="similarity">
    <text evidence="1">Belongs to the ROK (NagC/XylR) family.</text>
</comment>
<dbReference type="GO" id="GO:0004340">
    <property type="term" value="F:glucokinase activity"/>
    <property type="evidence" value="ECO:0007669"/>
    <property type="project" value="UniProtKB-EC"/>
</dbReference>
<dbReference type="InterPro" id="IPR049874">
    <property type="entry name" value="ROK_cs"/>
</dbReference>
<accession>A0A395V5C2</accession>
<evidence type="ECO:0000256" key="1">
    <source>
        <dbReference type="ARBA" id="ARBA00006479"/>
    </source>
</evidence>
<dbReference type="Proteomes" id="UP000266172">
    <property type="component" value="Unassembled WGS sequence"/>
</dbReference>
<comment type="caution">
    <text evidence="9">The sequence shown here is derived from an EMBL/GenBank/DDBJ whole genome shotgun (WGS) entry which is preliminary data.</text>
</comment>
<evidence type="ECO:0000256" key="5">
    <source>
        <dbReference type="ARBA" id="ARBA00022741"/>
    </source>
</evidence>
<dbReference type="InterPro" id="IPR043129">
    <property type="entry name" value="ATPase_NBD"/>
</dbReference>
<evidence type="ECO:0000256" key="3">
    <source>
        <dbReference type="ARBA" id="ARBA00014701"/>
    </source>
</evidence>
<dbReference type="GO" id="GO:0005737">
    <property type="term" value="C:cytoplasm"/>
    <property type="evidence" value="ECO:0007669"/>
    <property type="project" value="InterPro"/>
</dbReference>
<dbReference type="Pfam" id="PF00480">
    <property type="entry name" value="ROK"/>
    <property type="match status" value="1"/>
</dbReference>
<evidence type="ECO:0000256" key="8">
    <source>
        <dbReference type="ARBA" id="ARBA00032386"/>
    </source>
</evidence>
<evidence type="ECO:0000313" key="9">
    <source>
        <dbReference type="EMBL" id="RGS38886.1"/>
    </source>
</evidence>
<evidence type="ECO:0000313" key="10">
    <source>
        <dbReference type="Proteomes" id="UP000266172"/>
    </source>
</evidence>
<dbReference type="InterPro" id="IPR004654">
    <property type="entry name" value="ROK_glcA"/>
</dbReference>
<protein>
    <recommendedName>
        <fullName evidence="3">Glucokinase</fullName>
        <ecNumber evidence="2">2.7.1.2</ecNumber>
    </recommendedName>
    <alternativeName>
        <fullName evidence="8">Glucose kinase</fullName>
    </alternativeName>
</protein>
<evidence type="ECO:0000256" key="7">
    <source>
        <dbReference type="ARBA" id="ARBA00022840"/>
    </source>
</evidence>
<dbReference type="RefSeq" id="WP_118097774.1">
    <property type="nucleotide sequence ID" value="NZ_QRVL01000010.1"/>
</dbReference>
<evidence type="ECO:0000256" key="4">
    <source>
        <dbReference type="ARBA" id="ARBA00022679"/>
    </source>
</evidence>
<gene>
    <name evidence="9" type="ORF">DWX93_11710</name>
</gene>
<keyword evidence="5" id="KW-0547">Nucleotide-binding</keyword>
<dbReference type="SUPFAM" id="SSF53067">
    <property type="entry name" value="Actin-like ATPase domain"/>
    <property type="match status" value="1"/>
</dbReference>
<dbReference type="PANTHER" id="PTHR18964">
    <property type="entry name" value="ROK (REPRESSOR, ORF, KINASE) FAMILY"/>
    <property type="match status" value="1"/>
</dbReference>